<dbReference type="RefSeq" id="WP_338193989.1">
    <property type="nucleotide sequence ID" value="NZ_AP027268.1"/>
</dbReference>
<accession>A0AA48HC93</accession>
<dbReference type="AlphaFoldDB" id="A0AA48HC93"/>
<name>A0AA48HC93_9FLAO</name>
<dbReference type="PROSITE" id="PS51257">
    <property type="entry name" value="PROKAR_LIPOPROTEIN"/>
    <property type="match status" value="1"/>
</dbReference>
<evidence type="ECO:0000313" key="1">
    <source>
        <dbReference type="EMBL" id="BDW93457.1"/>
    </source>
</evidence>
<organism evidence="1 2">
    <name type="scientific">Flagellimonas marinaquae</name>
    <dbReference type="NCBI Taxonomy" id="254955"/>
    <lineage>
        <taxon>Bacteria</taxon>
        <taxon>Pseudomonadati</taxon>
        <taxon>Bacteroidota</taxon>
        <taxon>Flavobacteriia</taxon>
        <taxon>Flavobacteriales</taxon>
        <taxon>Flavobacteriaceae</taxon>
        <taxon>Flagellimonas</taxon>
    </lineage>
</organism>
<evidence type="ECO:0000313" key="2">
    <source>
        <dbReference type="Proteomes" id="UP001330184"/>
    </source>
</evidence>
<proteinExistence type="predicted"/>
<gene>
    <name evidence="1" type="ORF">MACH07_22890</name>
</gene>
<keyword evidence="2" id="KW-1185">Reference proteome</keyword>
<sequence length="143" mass="16646">MRLIIRLTVIAIMVFSCKNDNKPVNTVKEEKAKLKKVHSLIDANDKRIGDVIIGNMVNDTLFKELYIIKDNDTIYQIKDRLFKNKEGIDFEIYTDGFSGFYIVHKASDYIVLGGTFNRGRDISDNLTIEWNPRQELMYLLRLP</sequence>
<protein>
    <submittedName>
        <fullName evidence="1">Uncharacterized protein</fullName>
    </submittedName>
</protein>
<reference evidence="1 2" key="1">
    <citation type="submission" date="2023-01" db="EMBL/GenBank/DDBJ databases">
        <title>Complete genome sequence of Muricauda aquimarina strain IFOP_LL357.</title>
        <authorList>
            <person name="Gajardo G."/>
            <person name="Ueki S."/>
            <person name="Maruyama F."/>
        </authorList>
    </citation>
    <scope>NUCLEOTIDE SEQUENCE [LARGE SCALE GENOMIC DNA]</scope>
    <source>
        <strain evidence="1 2">IFOP_LL357</strain>
    </source>
</reference>
<dbReference type="Proteomes" id="UP001330184">
    <property type="component" value="Chromosome"/>
</dbReference>
<dbReference type="EMBL" id="AP027268">
    <property type="protein sequence ID" value="BDW93457.1"/>
    <property type="molecule type" value="Genomic_DNA"/>
</dbReference>